<feature type="transmembrane region" description="Helical" evidence="6">
    <location>
        <begin position="20"/>
        <end position="48"/>
    </location>
</feature>
<evidence type="ECO:0000256" key="6">
    <source>
        <dbReference type="SAM" id="Phobius"/>
    </source>
</evidence>
<keyword evidence="9" id="KW-1185">Reference proteome</keyword>
<dbReference type="InterPro" id="IPR036259">
    <property type="entry name" value="MFS_trans_sf"/>
</dbReference>
<feature type="transmembrane region" description="Helical" evidence="6">
    <location>
        <begin position="349"/>
        <end position="368"/>
    </location>
</feature>
<sequence length="471" mass="52531">MDDQRKGWKFWERQRHIVAFLAFLGFFNVYALRVNLSVGIVAMTSSVVSENGTVLQEAEFDWSPSTRGLVLSCFFYGYLCTQLLGGWLGAKYGGARVYGMGVGSTAVLTMLTPFVARWSVYLLVALRILEGLFEGVTYPCIHAVWAKWAPPSERGTMASLAFSGSHFGTVITLPLAGYLANHFGWPSIFYFTSSIGILWLIVWTYYVYDQPDDDPRITESELKFIKESLGDNNMKDIVHPWGEFVKSLPVWAIVAAHFCENWGFYTLLTQLPSFMKDTLNFDLQKAGYLSALPYLVMSIIMQFAGRLSDWICNKKFTSVTNVRKIFNCGAFIAQTVFMMLAAYLLTPTSVIVCLVLAVGLGAFAWPAFSVNHLDIAPQHASVLMGFSNTFGTVPGIISPLLSGYIVTNQTADEWKMVFFISSAIYMVGAIFYGIFASGERQAWAMESYASKKEKDVEQHAYTNPTAPTDHS</sequence>
<evidence type="ECO:0000313" key="9">
    <source>
        <dbReference type="Proteomes" id="UP001307889"/>
    </source>
</evidence>
<feature type="transmembrane region" description="Helical" evidence="6">
    <location>
        <begin position="188"/>
        <end position="208"/>
    </location>
</feature>
<feature type="transmembrane region" description="Helical" evidence="6">
    <location>
        <begin position="286"/>
        <end position="304"/>
    </location>
</feature>
<evidence type="ECO:0000256" key="3">
    <source>
        <dbReference type="ARBA" id="ARBA00022989"/>
    </source>
</evidence>
<dbReference type="Gene3D" id="1.20.1250.20">
    <property type="entry name" value="MFS general substrate transporter like domains"/>
    <property type="match status" value="2"/>
</dbReference>
<proteinExistence type="predicted"/>
<dbReference type="CDD" id="cd17318">
    <property type="entry name" value="MFS_SLC17"/>
    <property type="match status" value="1"/>
</dbReference>
<feature type="transmembrane region" description="Helical" evidence="6">
    <location>
        <begin position="417"/>
        <end position="435"/>
    </location>
</feature>
<dbReference type="PANTHER" id="PTHR11662:SF455">
    <property type="entry name" value="GH23975P"/>
    <property type="match status" value="1"/>
</dbReference>
<dbReference type="PROSITE" id="PS50850">
    <property type="entry name" value="MFS"/>
    <property type="match status" value="1"/>
</dbReference>
<feature type="transmembrane region" description="Helical" evidence="6">
    <location>
        <begin position="157"/>
        <end position="176"/>
    </location>
</feature>
<dbReference type="Proteomes" id="UP001307889">
    <property type="component" value="Chromosome 4"/>
</dbReference>
<dbReference type="Pfam" id="PF07690">
    <property type="entry name" value="MFS_1"/>
    <property type="match status" value="1"/>
</dbReference>
<evidence type="ECO:0000256" key="1">
    <source>
        <dbReference type="ARBA" id="ARBA00004141"/>
    </source>
</evidence>
<feature type="region of interest" description="Disordered" evidence="5">
    <location>
        <begin position="451"/>
        <end position="471"/>
    </location>
</feature>
<accession>A0ABN7AQ96</accession>
<feature type="compositionally biased region" description="Polar residues" evidence="5">
    <location>
        <begin position="460"/>
        <end position="471"/>
    </location>
</feature>
<evidence type="ECO:0000313" key="8">
    <source>
        <dbReference type="EMBL" id="BES93076.1"/>
    </source>
</evidence>
<feature type="domain" description="Major facilitator superfamily (MFS) profile" evidence="7">
    <location>
        <begin position="17"/>
        <end position="440"/>
    </location>
</feature>
<gene>
    <name evidence="8" type="ORF">NTJ_05885</name>
</gene>
<dbReference type="EMBL" id="AP028912">
    <property type="protein sequence ID" value="BES93076.1"/>
    <property type="molecule type" value="Genomic_DNA"/>
</dbReference>
<dbReference type="SUPFAM" id="SSF103473">
    <property type="entry name" value="MFS general substrate transporter"/>
    <property type="match status" value="1"/>
</dbReference>
<feature type="transmembrane region" description="Helical" evidence="6">
    <location>
        <begin position="97"/>
        <end position="116"/>
    </location>
</feature>
<evidence type="ECO:0000259" key="7">
    <source>
        <dbReference type="PROSITE" id="PS50850"/>
    </source>
</evidence>
<evidence type="ECO:0000256" key="5">
    <source>
        <dbReference type="SAM" id="MobiDB-lite"/>
    </source>
</evidence>
<dbReference type="InterPro" id="IPR011701">
    <property type="entry name" value="MFS"/>
</dbReference>
<reference evidence="8 9" key="1">
    <citation type="submission" date="2023-09" db="EMBL/GenBank/DDBJ databases">
        <title>Nesidiocoris tenuis whole genome shotgun sequence.</title>
        <authorList>
            <person name="Shibata T."/>
            <person name="Shimoda M."/>
            <person name="Kobayashi T."/>
            <person name="Uehara T."/>
        </authorList>
    </citation>
    <scope>NUCLEOTIDE SEQUENCE [LARGE SCALE GENOMIC DNA]</scope>
    <source>
        <strain evidence="8 9">Japan</strain>
    </source>
</reference>
<protein>
    <submittedName>
        <fullName evidence="8">MFS transporter, ACS family, solute carrier family 17 (Sodium-dependent inorganic phosphate cotransporter), other</fullName>
    </submittedName>
</protein>
<keyword evidence="2 6" id="KW-0812">Transmembrane</keyword>
<dbReference type="PANTHER" id="PTHR11662">
    <property type="entry name" value="SOLUTE CARRIER FAMILY 17"/>
    <property type="match status" value="1"/>
</dbReference>
<organism evidence="8 9">
    <name type="scientific">Nesidiocoris tenuis</name>
    <dbReference type="NCBI Taxonomy" id="355587"/>
    <lineage>
        <taxon>Eukaryota</taxon>
        <taxon>Metazoa</taxon>
        <taxon>Ecdysozoa</taxon>
        <taxon>Arthropoda</taxon>
        <taxon>Hexapoda</taxon>
        <taxon>Insecta</taxon>
        <taxon>Pterygota</taxon>
        <taxon>Neoptera</taxon>
        <taxon>Paraneoptera</taxon>
        <taxon>Hemiptera</taxon>
        <taxon>Heteroptera</taxon>
        <taxon>Panheteroptera</taxon>
        <taxon>Cimicomorpha</taxon>
        <taxon>Miridae</taxon>
        <taxon>Dicyphina</taxon>
        <taxon>Nesidiocoris</taxon>
    </lineage>
</organism>
<feature type="transmembrane region" description="Helical" evidence="6">
    <location>
        <begin position="68"/>
        <end position="90"/>
    </location>
</feature>
<evidence type="ECO:0000256" key="4">
    <source>
        <dbReference type="ARBA" id="ARBA00023136"/>
    </source>
</evidence>
<feature type="transmembrane region" description="Helical" evidence="6">
    <location>
        <begin position="325"/>
        <end position="343"/>
    </location>
</feature>
<dbReference type="InterPro" id="IPR050382">
    <property type="entry name" value="MFS_Na/Anion_cotransporter"/>
</dbReference>
<name>A0ABN7AQ96_9HEMI</name>
<dbReference type="InterPro" id="IPR020846">
    <property type="entry name" value="MFS_dom"/>
</dbReference>
<evidence type="ECO:0000256" key="2">
    <source>
        <dbReference type="ARBA" id="ARBA00022692"/>
    </source>
</evidence>
<feature type="transmembrane region" description="Helical" evidence="6">
    <location>
        <begin position="380"/>
        <end position="405"/>
    </location>
</feature>
<keyword evidence="4 6" id="KW-0472">Membrane</keyword>
<keyword evidence="3 6" id="KW-1133">Transmembrane helix</keyword>
<comment type="subcellular location">
    <subcellularLocation>
        <location evidence="1">Membrane</location>
        <topology evidence="1">Multi-pass membrane protein</topology>
    </subcellularLocation>
</comment>